<feature type="domain" description="Alpha-2-macroglobulin" evidence="4">
    <location>
        <begin position="51"/>
        <end position="137"/>
    </location>
</feature>
<evidence type="ECO:0000256" key="3">
    <source>
        <dbReference type="ARBA" id="ARBA00023157"/>
    </source>
</evidence>
<dbReference type="Pfam" id="PF00207">
    <property type="entry name" value="A2M"/>
    <property type="match status" value="1"/>
</dbReference>
<dbReference type="SUPFAM" id="SSF49410">
    <property type="entry name" value="Alpha-macroglobulin receptor domain"/>
    <property type="match status" value="1"/>
</dbReference>
<dbReference type="Gene3D" id="2.20.130.20">
    <property type="match status" value="1"/>
</dbReference>
<dbReference type="Pfam" id="PF07677">
    <property type="entry name" value="A2M_recep"/>
    <property type="match status" value="1"/>
</dbReference>
<dbReference type="Gene3D" id="1.50.10.20">
    <property type="match status" value="1"/>
</dbReference>
<evidence type="ECO:0000256" key="2">
    <source>
        <dbReference type="ARBA" id="ARBA00022966"/>
    </source>
</evidence>
<dbReference type="InterPro" id="IPR019742">
    <property type="entry name" value="MacrogloblnA2_CS"/>
</dbReference>
<dbReference type="EMBL" id="CAMXCT030000768">
    <property type="protein sequence ID" value="CAL4770322.1"/>
    <property type="molecule type" value="Genomic_DNA"/>
</dbReference>
<dbReference type="InterPro" id="IPR047565">
    <property type="entry name" value="Alpha-macroglob_thiol-ester_cl"/>
</dbReference>
<dbReference type="SMART" id="SM01419">
    <property type="entry name" value="Thiol-ester_cl"/>
    <property type="match status" value="1"/>
</dbReference>
<dbReference type="Gene3D" id="2.60.40.690">
    <property type="entry name" value="Alpha-macroglobulin, receptor-binding domain"/>
    <property type="match status" value="1"/>
</dbReference>
<dbReference type="PANTHER" id="PTHR11412:SF136">
    <property type="entry name" value="CD109 ANTIGEN"/>
    <property type="match status" value="1"/>
</dbReference>
<gene>
    <name evidence="6" type="ORF">C1SCF055_LOCUS10662</name>
</gene>
<keyword evidence="8" id="KW-1185">Reference proteome</keyword>
<dbReference type="GO" id="GO:0004866">
    <property type="term" value="F:endopeptidase inhibitor activity"/>
    <property type="evidence" value="ECO:0007669"/>
    <property type="project" value="InterPro"/>
</dbReference>
<dbReference type="EMBL" id="CAMXCT020000768">
    <property type="protein sequence ID" value="CAL1136385.1"/>
    <property type="molecule type" value="Genomic_DNA"/>
</dbReference>
<dbReference type="InterPro" id="IPR011626">
    <property type="entry name" value="Alpha-macroglobulin_TED"/>
</dbReference>
<evidence type="ECO:0000256" key="1">
    <source>
        <dbReference type="ARBA" id="ARBA00022729"/>
    </source>
</evidence>
<dbReference type="SMART" id="SM01361">
    <property type="entry name" value="A2M_recep"/>
    <property type="match status" value="1"/>
</dbReference>
<dbReference type="Pfam" id="PF07678">
    <property type="entry name" value="TED_complement"/>
    <property type="match status" value="1"/>
</dbReference>
<dbReference type="GO" id="GO:0005615">
    <property type="term" value="C:extracellular space"/>
    <property type="evidence" value="ECO:0007669"/>
    <property type="project" value="InterPro"/>
</dbReference>
<evidence type="ECO:0000313" key="7">
    <source>
        <dbReference type="EMBL" id="CAL4770322.1"/>
    </source>
</evidence>
<dbReference type="AlphaFoldDB" id="A0A9P1C0T0"/>
<reference evidence="7 8" key="2">
    <citation type="submission" date="2024-05" db="EMBL/GenBank/DDBJ databases">
        <authorList>
            <person name="Chen Y."/>
            <person name="Shah S."/>
            <person name="Dougan E. K."/>
            <person name="Thang M."/>
            <person name="Chan C."/>
        </authorList>
    </citation>
    <scope>NUCLEOTIDE SEQUENCE [LARGE SCALE GENOMIC DNA]</scope>
</reference>
<feature type="domain" description="Alpha-macroglobulin receptor-binding" evidence="5">
    <location>
        <begin position="645"/>
        <end position="733"/>
    </location>
</feature>
<accession>A0A9P1C0T0</accession>
<dbReference type="Gene3D" id="2.60.40.10">
    <property type="entry name" value="Immunoglobulins"/>
    <property type="match status" value="1"/>
</dbReference>
<dbReference type="InterPro" id="IPR013783">
    <property type="entry name" value="Ig-like_fold"/>
</dbReference>
<dbReference type="InterPro" id="IPR009048">
    <property type="entry name" value="A-macroglobulin_rcpt-bd"/>
</dbReference>
<evidence type="ECO:0000313" key="6">
    <source>
        <dbReference type="EMBL" id="CAI3983010.1"/>
    </source>
</evidence>
<dbReference type="InterPro" id="IPR036595">
    <property type="entry name" value="A-macroglobulin_rcpt-bd_sf"/>
</dbReference>
<dbReference type="SMART" id="SM01360">
    <property type="entry name" value="A2M"/>
    <property type="match status" value="1"/>
</dbReference>
<dbReference type="Proteomes" id="UP001152797">
    <property type="component" value="Unassembled WGS sequence"/>
</dbReference>
<evidence type="ECO:0000259" key="4">
    <source>
        <dbReference type="SMART" id="SM01360"/>
    </source>
</evidence>
<dbReference type="SUPFAM" id="SSF48239">
    <property type="entry name" value="Terpenoid cyclases/Protein prenyltransferases"/>
    <property type="match status" value="1"/>
</dbReference>
<dbReference type="InterPro" id="IPR050473">
    <property type="entry name" value="A2M/Complement_sys"/>
</dbReference>
<protein>
    <submittedName>
        <fullName evidence="6">Uncharacterized protein</fullName>
    </submittedName>
</protein>
<sequence>MPALRLTQLGSQTSDAYLDGLSIAHASQPRRERAKGGQLQVVQSYRGAEDAYRWKKAASGTLAVTAADTITSWSLEAFAVTSSGISATRAETSLRVFKPFFVEMRLPYAAVRGEELELIVAVFNYAGAGTLDAQLEVTLPAELELVDGSATTQLSVPENQATRAFLRVRPKALGSWQILCSASAAAFSDAMRKSLLVKAEGIPVSITETILVDLTGTANSFEATKTLTLPSNAVDGSAALSVTVVGDLLGPSIRGLDRLLQIPTGCGEQNMITLAPNVYVAKYLLATSKMTPDLRERVVNNMVVGYGRELTYRHDDGSFSAFGKSDDSGSTWLTAFVLRVFVEVQETALVAVDSGILKSATEFLISTQKADGSFRRVGQVIHQEMLGGASGSDLALSAYVTSALAKAQSSLSLSTLAPALAKAKTYLEAQSSSDTYVALLRAHALVLAGLWDKDQVATEVLSKSSTTGLYRYWSHSSNAGDWKALDIEMTGYGLLALTLADRLGEAFQAVRWLLERRTAAGGFSSTQDTVVALNALATYAISAGQSVDVALEVKDGQNFQESLQVTAQNMDVLQSLSPPVTSGAMPLTVTGSGSGMALVMANLEYNMPDWELPPCYTVEVQWFGTGDADAVQACGTPTANCGTPNSMAIISVGLFTGYAPSMSSLQALKDAKVVKRFEVNDGRVDFYLEELQGAASTCVQFKVTKEYQVWNVQPAASKVYEYYEPQSQGQTLAAFTMQEMSADLSNLVGLRDDDTTLEPTTAASAKERALAFAVIAIMLLVSL</sequence>
<keyword evidence="3" id="KW-1015">Disulfide bond</keyword>
<keyword evidence="2" id="KW-0882">Thioester bond</keyword>
<comment type="caution">
    <text evidence="6">The sequence shown here is derived from an EMBL/GenBank/DDBJ whole genome shotgun (WGS) entry which is preliminary data.</text>
</comment>
<dbReference type="Gene3D" id="2.60.120.1540">
    <property type="match status" value="1"/>
</dbReference>
<dbReference type="PANTHER" id="PTHR11412">
    <property type="entry name" value="MACROGLOBULIN / COMPLEMENT"/>
    <property type="match status" value="1"/>
</dbReference>
<keyword evidence="1" id="KW-0732">Signal</keyword>
<dbReference type="InterPro" id="IPR001599">
    <property type="entry name" value="Macroglobln_a2"/>
</dbReference>
<organism evidence="6">
    <name type="scientific">Cladocopium goreaui</name>
    <dbReference type="NCBI Taxonomy" id="2562237"/>
    <lineage>
        <taxon>Eukaryota</taxon>
        <taxon>Sar</taxon>
        <taxon>Alveolata</taxon>
        <taxon>Dinophyceae</taxon>
        <taxon>Suessiales</taxon>
        <taxon>Symbiodiniaceae</taxon>
        <taxon>Cladocopium</taxon>
    </lineage>
</organism>
<dbReference type="PROSITE" id="PS00477">
    <property type="entry name" value="ALPHA_2_MACROGLOBULIN"/>
    <property type="match status" value="1"/>
</dbReference>
<evidence type="ECO:0000313" key="8">
    <source>
        <dbReference type="Proteomes" id="UP001152797"/>
    </source>
</evidence>
<dbReference type="InterPro" id="IPR008930">
    <property type="entry name" value="Terpenoid_cyclase/PrenylTrfase"/>
</dbReference>
<dbReference type="EMBL" id="CAMXCT010000768">
    <property type="protein sequence ID" value="CAI3983010.1"/>
    <property type="molecule type" value="Genomic_DNA"/>
</dbReference>
<proteinExistence type="predicted"/>
<reference evidence="6" key="1">
    <citation type="submission" date="2022-10" db="EMBL/GenBank/DDBJ databases">
        <authorList>
            <person name="Chen Y."/>
            <person name="Dougan E. K."/>
            <person name="Chan C."/>
            <person name="Rhodes N."/>
            <person name="Thang M."/>
        </authorList>
    </citation>
    <scope>NUCLEOTIDE SEQUENCE</scope>
</reference>
<name>A0A9P1C0T0_9DINO</name>
<evidence type="ECO:0000259" key="5">
    <source>
        <dbReference type="SMART" id="SM01361"/>
    </source>
</evidence>
<dbReference type="OrthoDB" id="9998011at2759"/>